<evidence type="ECO:0000313" key="3">
    <source>
        <dbReference type="Proteomes" id="UP000054324"/>
    </source>
</evidence>
<sequence>MEGLHARNQWEQNNPYASTISKATCGRNRSGHGWNSELVAKALFSANNNLAYTIHYQTIVAFDTGHALRPKSLLHNRIPYSRGKPKVNTLFLEADENCQTATGVLYREASAALCFSGLHQTQHLRLLSVLFHYIVHSYSCFVATMISRPTLEKETFASAETIRYPAALPSKVRELRHCQTFTQAIWIETDKNATDIGWQPYLVVPPTRHSEDHAQRNQGSVKPVFDGVGATVSWGVGRHDKRTSISLPLVRLLHRRCQTNRTEGTINRCPVNTIPTPAHPTAATSGSQEVRSRKRVETDGAVSSITALASWILVSEKQHTSMPSESSVSARAACCPVCFRVRTLNAAR</sequence>
<dbReference type="CTD" id="20317012"/>
<evidence type="ECO:0000256" key="1">
    <source>
        <dbReference type="SAM" id="MobiDB-lite"/>
    </source>
</evidence>
<keyword evidence="3" id="KW-1185">Reference proteome</keyword>
<name>A0A074ZTK2_OPIVI</name>
<reference evidence="2 3" key="1">
    <citation type="submission" date="2013-11" db="EMBL/GenBank/DDBJ databases">
        <title>Opisthorchis viverrini - life in the bile duct.</title>
        <authorList>
            <person name="Young N.D."/>
            <person name="Nagarajan N."/>
            <person name="Lin S.J."/>
            <person name="Korhonen P.K."/>
            <person name="Jex A.R."/>
            <person name="Hall R.S."/>
            <person name="Safavi-Hemami H."/>
            <person name="Kaewkong W."/>
            <person name="Bertrand D."/>
            <person name="Gao S."/>
            <person name="Seet Q."/>
            <person name="Wongkham S."/>
            <person name="Teh B.T."/>
            <person name="Wongkham C."/>
            <person name="Intapan P.M."/>
            <person name="Maleewong W."/>
            <person name="Yang X."/>
            <person name="Hu M."/>
            <person name="Wang Z."/>
            <person name="Hofmann A."/>
            <person name="Sternberg P.W."/>
            <person name="Tan P."/>
            <person name="Wang J."/>
            <person name="Gasser R.B."/>
        </authorList>
    </citation>
    <scope>NUCLEOTIDE SEQUENCE [LARGE SCALE GENOMIC DNA]</scope>
</reference>
<feature type="region of interest" description="Disordered" evidence="1">
    <location>
        <begin position="272"/>
        <end position="296"/>
    </location>
</feature>
<evidence type="ECO:0000313" key="2">
    <source>
        <dbReference type="EMBL" id="KER30783.1"/>
    </source>
</evidence>
<dbReference type="AlphaFoldDB" id="A0A074ZTK2"/>
<dbReference type="KEGG" id="ovi:T265_02824"/>
<dbReference type="RefSeq" id="XP_009165432.1">
    <property type="nucleotide sequence ID" value="XM_009167168.1"/>
</dbReference>
<organism evidence="2 3">
    <name type="scientific">Opisthorchis viverrini</name>
    <name type="common">Southeast Asian liver fluke</name>
    <dbReference type="NCBI Taxonomy" id="6198"/>
    <lineage>
        <taxon>Eukaryota</taxon>
        <taxon>Metazoa</taxon>
        <taxon>Spiralia</taxon>
        <taxon>Lophotrochozoa</taxon>
        <taxon>Platyhelminthes</taxon>
        <taxon>Trematoda</taxon>
        <taxon>Digenea</taxon>
        <taxon>Opisthorchiida</taxon>
        <taxon>Opisthorchiata</taxon>
        <taxon>Opisthorchiidae</taxon>
        <taxon>Opisthorchis</taxon>
    </lineage>
</organism>
<gene>
    <name evidence="2" type="ORF">T265_02824</name>
</gene>
<protein>
    <submittedName>
        <fullName evidence="2">Uncharacterized protein</fullName>
    </submittedName>
</protein>
<dbReference type="GeneID" id="20317012"/>
<dbReference type="EMBL" id="KL596655">
    <property type="protein sequence ID" value="KER30783.1"/>
    <property type="molecule type" value="Genomic_DNA"/>
</dbReference>
<proteinExistence type="predicted"/>
<accession>A0A074ZTK2</accession>
<feature type="compositionally biased region" description="Low complexity" evidence="1">
    <location>
        <begin position="275"/>
        <end position="284"/>
    </location>
</feature>
<dbReference type="Proteomes" id="UP000054324">
    <property type="component" value="Unassembled WGS sequence"/>
</dbReference>